<keyword evidence="3" id="KW-1185">Reference proteome</keyword>
<sequence>MKSQRKHSSFIHRLFCLLMALHVLNVSIDSPDRNSSVTLISNQSEDLSINDIESLGELLLEECLGITVPEHDDPDEDSTITKLGQDYYFTATFVFAPLLPLIRFLLPEFMLFNTVRIPAHVLDILSPPPQQLG</sequence>
<evidence type="ECO:0000313" key="3">
    <source>
        <dbReference type="Proteomes" id="UP000474175"/>
    </source>
</evidence>
<evidence type="ECO:0000256" key="1">
    <source>
        <dbReference type="SAM" id="Phobius"/>
    </source>
</evidence>
<organism evidence="2 3">
    <name type="scientific">Spirosoma terrae</name>
    <dbReference type="NCBI Taxonomy" id="1968276"/>
    <lineage>
        <taxon>Bacteria</taxon>
        <taxon>Pseudomonadati</taxon>
        <taxon>Bacteroidota</taxon>
        <taxon>Cytophagia</taxon>
        <taxon>Cytophagales</taxon>
        <taxon>Cytophagaceae</taxon>
        <taxon>Spirosoma</taxon>
    </lineage>
</organism>
<feature type="transmembrane region" description="Helical" evidence="1">
    <location>
        <begin position="87"/>
        <end position="106"/>
    </location>
</feature>
<gene>
    <name evidence="2" type="ORF">GK108_20645</name>
</gene>
<evidence type="ECO:0000313" key="2">
    <source>
        <dbReference type="EMBL" id="NDU97304.1"/>
    </source>
</evidence>
<name>A0A6L9L9U7_9BACT</name>
<keyword evidence="1" id="KW-1133">Transmembrane helix</keyword>
<protein>
    <submittedName>
        <fullName evidence="2">Uncharacterized protein</fullName>
    </submittedName>
</protein>
<keyword evidence="1" id="KW-0472">Membrane</keyword>
<dbReference type="RefSeq" id="WP_163952613.1">
    <property type="nucleotide sequence ID" value="NZ_JAAFZH010000010.1"/>
</dbReference>
<accession>A0A6L9L9U7</accession>
<dbReference type="Proteomes" id="UP000474175">
    <property type="component" value="Unassembled WGS sequence"/>
</dbReference>
<dbReference type="AlphaFoldDB" id="A0A6L9L9U7"/>
<reference evidence="2 3" key="1">
    <citation type="submission" date="2020-02" db="EMBL/GenBank/DDBJ databases">
        <title>Draft genome sequence of two Spirosoma agri KCTC 52727 and Spirosoma terrae KCTC 52035.</title>
        <authorList>
            <person name="Rojas J."/>
            <person name="Ambika Manirajan B."/>
            <person name="Suarez C."/>
            <person name="Ratering S."/>
            <person name="Schnell S."/>
        </authorList>
    </citation>
    <scope>NUCLEOTIDE SEQUENCE [LARGE SCALE GENOMIC DNA]</scope>
    <source>
        <strain evidence="2 3">KCTC 52035</strain>
    </source>
</reference>
<comment type="caution">
    <text evidence="2">The sequence shown here is derived from an EMBL/GenBank/DDBJ whole genome shotgun (WGS) entry which is preliminary data.</text>
</comment>
<proteinExistence type="predicted"/>
<dbReference type="EMBL" id="JAAFZH010000010">
    <property type="protein sequence ID" value="NDU97304.1"/>
    <property type="molecule type" value="Genomic_DNA"/>
</dbReference>
<keyword evidence="1" id="KW-0812">Transmembrane</keyword>